<dbReference type="EMBL" id="LGST01000019">
    <property type="protein sequence ID" value="KNE00204.1"/>
    <property type="molecule type" value="Genomic_DNA"/>
</dbReference>
<comment type="caution">
    <text evidence="1">The sequence shown here is derived from an EMBL/GenBank/DDBJ whole genome shotgun (WGS) entry which is preliminary data.</text>
</comment>
<dbReference type="VEuPathDB" id="FungiDB:QG37_02741"/>
<name>A0A0L0P1S6_CANAR</name>
<protein>
    <submittedName>
        <fullName evidence="1">Uncharacterized protein</fullName>
    </submittedName>
</protein>
<evidence type="ECO:0000313" key="1">
    <source>
        <dbReference type="EMBL" id="KNE00204.1"/>
    </source>
</evidence>
<reference evidence="2" key="1">
    <citation type="journal article" date="2015" name="BMC Genomics">
        <title>Draft genome of a commonly misdiagnosed multidrug resistant pathogen Candida auris.</title>
        <authorList>
            <person name="Chatterjee S."/>
            <person name="Alampalli S.V."/>
            <person name="Nageshan R.K."/>
            <person name="Chettiar S.T."/>
            <person name="Joshi S."/>
            <person name="Tatu U.S."/>
        </authorList>
    </citation>
    <scope>NUCLEOTIDE SEQUENCE [LARGE SCALE GENOMIC DNA]</scope>
    <source>
        <strain evidence="2">6684</strain>
    </source>
</reference>
<dbReference type="AlphaFoldDB" id="A0A0L0P1S6"/>
<dbReference type="Proteomes" id="UP000037122">
    <property type="component" value="Unassembled WGS sequence"/>
</dbReference>
<organism evidence="1 2">
    <name type="scientific">Candidozyma auris</name>
    <name type="common">Yeast</name>
    <name type="synonym">Candida auris</name>
    <dbReference type="NCBI Taxonomy" id="498019"/>
    <lineage>
        <taxon>Eukaryota</taxon>
        <taxon>Fungi</taxon>
        <taxon>Dikarya</taxon>
        <taxon>Ascomycota</taxon>
        <taxon>Saccharomycotina</taxon>
        <taxon>Pichiomycetes</taxon>
        <taxon>Metschnikowiaceae</taxon>
        <taxon>Candidozyma</taxon>
    </lineage>
</organism>
<proteinExistence type="predicted"/>
<gene>
    <name evidence="1" type="ORF">QG37_02741</name>
</gene>
<sequence length="81" mass="8981">MTMQRRDVLYSSFDHIVRGSSQECLQEMPIPAGQMANSFVSFQMLFVDASSLYLNSIGNENDGDKNLGISILLDSKMAKTS</sequence>
<evidence type="ECO:0000313" key="2">
    <source>
        <dbReference type="Proteomes" id="UP000037122"/>
    </source>
</evidence>
<accession>A0A0L0P1S6</accession>